<dbReference type="AlphaFoldDB" id="A0A6A5KAL1"/>
<comment type="similarity">
    <text evidence="1">Belongs to the peptidase S10 family.</text>
</comment>
<dbReference type="PANTHER" id="PTHR11802">
    <property type="entry name" value="SERINE PROTEASE FAMILY S10 SERINE CARBOXYPEPTIDASE"/>
    <property type="match status" value="1"/>
</dbReference>
<evidence type="ECO:0000256" key="1">
    <source>
        <dbReference type="ARBA" id="ARBA00009431"/>
    </source>
</evidence>
<keyword evidence="3" id="KW-0645">Protease</keyword>
<evidence type="ECO:0000256" key="2">
    <source>
        <dbReference type="ARBA" id="ARBA00022645"/>
    </source>
</evidence>
<dbReference type="OrthoDB" id="443318at2759"/>
<keyword evidence="5" id="KW-0325">Glycoprotein</keyword>
<feature type="region of interest" description="Disordered" evidence="6">
    <location>
        <begin position="914"/>
        <end position="950"/>
    </location>
</feature>
<evidence type="ECO:0000256" key="5">
    <source>
        <dbReference type="ARBA" id="ARBA00023180"/>
    </source>
</evidence>
<evidence type="ECO:0000256" key="6">
    <source>
        <dbReference type="SAM" id="MobiDB-lite"/>
    </source>
</evidence>
<dbReference type="Proteomes" id="UP000800040">
    <property type="component" value="Unassembled WGS sequence"/>
</dbReference>
<dbReference type="Pfam" id="PF00450">
    <property type="entry name" value="Peptidase_S10"/>
    <property type="match status" value="1"/>
</dbReference>
<protein>
    <submittedName>
        <fullName evidence="7">Alpha/beta-hydrolase</fullName>
    </submittedName>
</protein>
<reference evidence="7" key="1">
    <citation type="submission" date="2020-01" db="EMBL/GenBank/DDBJ databases">
        <authorList>
            <consortium name="DOE Joint Genome Institute"/>
            <person name="Haridas S."/>
            <person name="Albert R."/>
            <person name="Binder M."/>
            <person name="Bloem J."/>
            <person name="Labutti K."/>
            <person name="Salamov A."/>
            <person name="Andreopoulos B."/>
            <person name="Baker S.E."/>
            <person name="Barry K."/>
            <person name="Bills G."/>
            <person name="Bluhm B.H."/>
            <person name="Cannon C."/>
            <person name="Castanera R."/>
            <person name="Culley D.E."/>
            <person name="Daum C."/>
            <person name="Ezra D."/>
            <person name="Gonzalez J.B."/>
            <person name="Henrissat B."/>
            <person name="Kuo A."/>
            <person name="Liang C."/>
            <person name="Lipzen A."/>
            <person name="Lutzoni F."/>
            <person name="Magnuson J."/>
            <person name="Mondo S."/>
            <person name="Nolan M."/>
            <person name="Ohm R."/>
            <person name="Pangilinan J."/>
            <person name="Park H.-J."/>
            <person name="Ramirez L."/>
            <person name="Alfaro M."/>
            <person name="Sun H."/>
            <person name="Tritt A."/>
            <person name="Yoshinaga Y."/>
            <person name="Zwiers L.-H."/>
            <person name="Turgeon B.G."/>
            <person name="Goodwin S.B."/>
            <person name="Spatafora J.W."/>
            <person name="Crous P.W."/>
            <person name="Grigoriev I.V."/>
        </authorList>
    </citation>
    <scope>NUCLEOTIDE SEQUENCE</scope>
    <source>
        <strain evidence="7">P77</strain>
    </source>
</reference>
<evidence type="ECO:0000313" key="8">
    <source>
        <dbReference type="Proteomes" id="UP000800040"/>
    </source>
</evidence>
<dbReference type="GO" id="GO:0004185">
    <property type="term" value="F:serine-type carboxypeptidase activity"/>
    <property type="evidence" value="ECO:0007669"/>
    <property type="project" value="InterPro"/>
</dbReference>
<dbReference type="InterPro" id="IPR001563">
    <property type="entry name" value="Peptidase_S10"/>
</dbReference>
<name>A0A6A5KAL1_9PLEO</name>
<dbReference type="PANTHER" id="PTHR11802:SF404">
    <property type="entry name" value="CARBOXYPEPTIDASE"/>
    <property type="match status" value="1"/>
</dbReference>
<organism evidence="7 8">
    <name type="scientific">Decorospora gaudefroyi</name>
    <dbReference type="NCBI Taxonomy" id="184978"/>
    <lineage>
        <taxon>Eukaryota</taxon>
        <taxon>Fungi</taxon>
        <taxon>Dikarya</taxon>
        <taxon>Ascomycota</taxon>
        <taxon>Pezizomycotina</taxon>
        <taxon>Dothideomycetes</taxon>
        <taxon>Pleosporomycetidae</taxon>
        <taxon>Pleosporales</taxon>
        <taxon>Pleosporineae</taxon>
        <taxon>Pleosporaceae</taxon>
        <taxon>Decorospora</taxon>
    </lineage>
</organism>
<sequence>MDAPNLLTIPVELRELIYGFLFRSYTIRHGFKHPSMPGKDSEPSNRIALLLSCRQIFAEANRHLPLNCTLHFRGTENLLETLLSVDQSVVTRLRHARVRAFPFPLYPSGSSQYYPMYYAANALTLFPGLCLDTLVVEDCWHGFGMGDGWRDVTTYFDIETLLKSDAWKELTYITPCTDFIASGYDHLRKRSAQPGTWDALIKERDGEEFGAQVKMYIVPYKQETATGDERTEDGRIMQPWAAKPGHEVNENWRIAGPEQDLKGEVRIIAKRGKRSRAVQLGLSQKTTWSELKGKEAGGFAPEVSPIALFLTLFAGLSIAQQYPLPVTYDRIIKSPINPDITISYKKVNSRTCATTSKWQKQYSGYINFPPLTLAPYQQNYPINTFFWFIEARNNPEKAPLTIWLSGGPGWTSMHELFQEIGPCKLVQNPDGTYRTEPRLWGWDRSSNILFIDQPTQAGFSYNERVNASIDFSEDDPASLASRMQPSPLPADTPAWRFKNGTFASGLSSNTERLSAIAARSSWHFLQGFLSVFPQYNPRIRPGRTIVKSSAINLFAESYGGTYGPIFADYYEEQNGKRKQGTIPANTLDIHLSSVGIINGILDVVIAATAALNFAHNNTYGISWVDQATLQDAISGINSEGGCRDLAQQCQNMVALSDPEGFGDDADTNTVCATALNVCTFAAIAAYNVPRSIYDIRVKPEVSPGFAFSEYLNQANVLRALGAPVNFTSSSGAVLEAFYSRGDAVRGAQLSSLAGLLARGIRVALIHGDADLICNWYGGQNYSLEIAKLVPGYKTSFPAAGYADIRVKNANVGGQVRQFGNLSFSRIYDAGHQAPYYQQETTFTIFTRVIQGRDVSTGRRVDLFKFRTKGPSTSQHLNVVPPEPASVCWIREAADTCTSDERAAIAAGQGNVKAGIWTPEEGSTSTKTKRKTKTKTKEKKTKNHRGVEPTKPTVTEASVPLIDAFMAVSTPTIDKRSGASTLAPSFPFRLPRFVVFVDAAKEQKKQRKIRDGLLGGLASAAALFL</sequence>
<dbReference type="SUPFAM" id="SSF53474">
    <property type="entry name" value="alpha/beta-Hydrolases"/>
    <property type="match status" value="1"/>
</dbReference>
<dbReference type="Gene3D" id="3.40.50.1820">
    <property type="entry name" value="alpha/beta hydrolase"/>
    <property type="match status" value="1"/>
</dbReference>
<evidence type="ECO:0000313" key="7">
    <source>
        <dbReference type="EMBL" id="KAF1834328.1"/>
    </source>
</evidence>
<dbReference type="PRINTS" id="PR00724">
    <property type="entry name" value="CRBOXYPTASEC"/>
</dbReference>
<dbReference type="EMBL" id="ML975303">
    <property type="protein sequence ID" value="KAF1834328.1"/>
    <property type="molecule type" value="Genomic_DNA"/>
</dbReference>
<keyword evidence="2" id="KW-0121">Carboxypeptidase</keyword>
<evidence type="ECO:0000256" key="4">
    <source>
        <dbReference type="ARBA" id="ARBA00022801"/>
    </source>
</evidence>
<keyword evidence="4 7" id="KW-0378">Hydrolase</keyword>
<proteinExistence type="inferred from homology"/>
<feature type="compositionally biased region" description="Basic residues" evidence="6">
    <location>
        <begin position="926"/>
        <end position="943"/>
    </location>
</feature>
<evidence type="ECO:0000256" key="3">
    <source>
        <dbReference type="ARBA" id="ARBA00022670"/>
    </source>
</evidence>
<gene>
    <name evidence="7" type="ORF">BDW02DRAFT_498438</name>
</gene>
<accession>A0A6A5KAL1</accession>
<dbReference type="GO" id="GO:0006508">
    <property type="term" value="P:proteolysis"/>
    <property type="evidence" value="ECO:0007669"/>
    <property type="project" value="UniProtKB-KW"/>
</dbReference>
<keyword evidence="8" id="KW-1185">Reference proteome</keyword>
<dbReference type="InterPro" id="IPR029058">
    <property type="entry name" value="AB_hydrolase_fold"/>
</dbReference>
<dbReference type="GO" id="GO:0000324">
    <property type="term" value="C:fungal-type vacuole"/>
    <property type="evidence" value="ECO:0007669"/>
    <property type="project" value="TreeGrafter"/>
</dbReference>